<dbReference type="InterPro" id="IPR006073">
    <property type="entry name" value="GTP-bd"/>
</dbReference>
<dbReference type="EMBL" id="AFCE01000152">
    <property type="protein sequence ID" value="EGL82288.1"/>
    <property type="molecule type" value="Genomic_DNA"/>
</dbReference>
<dbReference type="CDD" id="cd01855">
    <property type="entry name" value="YqeH"/>
    <property type="match status" value="1"/>
</dbReference>
<name>F5L8P9_CALTT</name>
<gene>
    <name evidence="2" type="ORF">CathTA2_2204</name>
</gene>
<dbReference type="InterPro" id="IPR030378">
    <property type="entry name" value="G_CP_dom"/>
</dbReference>
<comment type="caution">
    <text evidence="2">The sequence shown here is derived from an EMBL/GenBank/DDBJ whole genome shotgun (WGS) entry which is preliminary data.</text>
</comment>
<feature type="domain" description="CP-type G" evidence="1">
    <location>
        <begin position="54"/>
        <end position="221"/>
    </location>
</feature>
<dbReference type="OrthoDB" id="9773841at2"/>
<dbReference type="GO" id="GO:0005525">
    <property type="term" value="F:GTP binding"/>
    <property type="evidence" value="ECO:0007669"/>
    <property type="project" value="InterPro"/>
</dbReference>
<dbReference type="InterPro" id="IPR050896">
    <property type="entry name" value="Mito_lipid_metab_GTPase"/>
</dbReference>
<dbReference type="InterPro" id="IPR019988">
    <property type="entry name" value="GTP-bd_ribosome_bgen_YqeH"/>
</dbReference>
<sequence length="365" mass="40504">MAVFCTGCGVKLQSENPGQPGYVPVSALEREQVICQRCFRIKHYNDLTPVPMDNDEFIHILHRIGEARALVVKIVDLFDFNGSWLPGLMRFVNFNPVVLVVNKTDLFPRVNWVRIEQWVRRQAKEGGLKPVDVVFCSAEKGTGIQALMKSIEQHRQGGDVYVVGATNVGKSTLINQILKQAGAEKAPVLTTSRFPGTTLDMIKIPLDDGQALYDTPGVINDHQMAHYVASEDLKVILPNKPLKPKVYQLNPRQTLFFGGLARLDFASGERQSFVCYMSNELPVHRTKLEKADELYSKHLGGMLSPPGNESLKEWGPLDQHTFSLKDEPCDIVFSGLGWVAVKGTGARLTAYAPKGAGVYVRPSMI</sequence>
<dbReference type="PANTHER" id="PTHR46434:SF1">
    <property type="entry name" value="GENETIC INTERACTOR OF PROHIBITINS 3, MITOCHONDRIAL"/>
    <property type="match status" value="1"/>
</dbReference>
<dbReference type="AlphaFoldDB" id="F5L8P9"/>
<dbReference type="InterPro" id="IPR048422">
    <property type="entry name" value="NOA1/YqeH-like_C"/>
</dbReference>
<proteinExistence type="predicted"/>
<dbReference type="SUPFAM" id="SSF52540">
    <property type="entry name" value="P-loop containing nucleoside triphosphate hydrolases"/>
    <property type="match status" value="1"/>
</dbReference>
<dbReference type="RefSeq" id="WP_007505509.1">
    <property type="nucleotide sequence ID" value="NZ_AFCE01000152.1"/>
</dbReference>
<dbReference type="Gene3D" id="3.40.50.300">
    <property type="entry name" value="P-loop containing nucleotide triphosphate hydrolases"/>
    <property type="match status" value="1"/>
</dbReference>
<dbReference type="Pfam" id="PF21516">
    <property type="entry name" value="YqeH-like_C"/>
    <property type="match status" value="1"/>
</dbReference>
<organism evidence="2 3">
    <name type="scientific">Caldalkalibacillus thermarum (strain TA2.A1)</name>
    <dbReference type="NCBI Taxonomy" id="986075"/>
    <lineage>
        <taxon>Bacteria</taxon>
        <taxon>Bacillati</taxon>
        <taxon>Bacillota</taxon>
        <taxon>Bacilli</taxon>
        <taxon>Bacillales</taxon>
        <taxon>Bacillaceae</taxon>
        <taxon>Caldalkalibacillus</taxon>
    </lineage>
</organism>
<dbReference type="Pfam" id="PF01926">
    <property type="entry name" value="MMR_HSR1"/>
    <property type="match status" value="1"/>
</dbReference>
<evidence type="ECO:0000313" key="2">
    <source>
        <dbReference type="EMBL" id="EGL82288.1"/>
    </source>
</evidence>
<reference evidence="2 3" key="1">
    <citation type="journal article" date="2011" name="J. Bacteriol.">
        <title>Draft genome sequence of the thermoalkaliphilic Caldalkalibacillus thermarum strain TA2.A1.</title>
        <authorList>
            <person name="Kalamorz F."/>
            <person name="Keis S."/>
            <person name="McMillan D.G."/>
            <person name="Olsson K."/>
            <person name="Stanton J.A."/>
            <person name="Stockwell P."/>
            <person name="Black M.A."/>
            <person name="Klingeman D.M."/>
            <person name="Land M.L."/>
            <person name="Han C.S."/>
            <person name="Martin S.L."/>
            <person name="Becher S.A."/>
            <person name="Peddie C.J."/>
            <person name="Morgan H.W."/>
            <person name="Matthies D."/>
            <person name="Preiss L."/>
            <person name="Meier T."/>
            <person name="Brown S.D."/>
            <person name="Cook G.M."/>
        </authorList>
    </citation>
    <scope>NUCLEOTIDE SEQUENCE [LARGE SCALE GENOMIC DNA]</scope>
    <source>
        <strain evidence="2 3">TA2.A1</strain>
    </source>
</reference>
<dbReference type="InterPro" id="IPR027417">
    <property type="entry name" value="P-loop_NTPase"/>
</dbReference>
<dbReference type="eggNOG" id="COG1161">
    <property type="taxonomic scope" value="Bacteria"/>
</dbReference>
<dbReference type="PANTHER" id="PTHR46434">
    <property type="entry name" value="GENETIC INTERACTOR OF PROHIBITINS 3, MITOCHONDRIAL"/>
    <property type="match status" value="1"/>
</dbReference>
<evidence type="ECO:0000259" key="1">
    <source>
        <dbReference type="PROSITE" id="PS51721"/>
    </source>
</evidence>
<protein>
    <submittedName>
        <fullName evidence="2">Ribosome biogenesis GTPase YqeH</fullName>
    </submittedName>
</protein>
<dbReference type="Proteomes" id="UP000010716">
    <property type="component" value="Unassembled WGS sequence"/>
</dbReference>
<dbReference type="NCBIfam" id="TIGR03597">
    <property type="entry name" value="GTPase_YqeH"/>
    <property type="match status" value="1"/>
</dbReference>
<dbReference type="PROSITE" id="PS51721">
    <property type="entry name" value="G_CP"/>
    <property type="match status" value="1"/>
</dbReference>
<accession>F5L8P9</accession>
<evidence type="ECO:0000313" key="3">
    <source>
        <dbReference type="Proteomes" id="UP000010716"/>
    </source>
</evidence>